<dbReference type="PANTHER" id="PTHR22916:SF3">
    <property type="entry name" value="UDP-GLCNAC:BETAGAL BETA-1,3-N-ACETYLGLUCOSAMINYLTRANSFERASE-LIKE PROTEIN 1"/>
    <property type="match status" value="1"/>
</dbReference>
<sequence length="310" mass="36789">MYKSLESVKNQTFKNFEAIIINDGSTDNSLEIIEKFVKENENFILINQKNKGLSKARNVGLEISRGDYIAFLDSDDYIESNFLKLLYETSQKKNSDITCCNFCFYSLEKNSKFYMPFYNSFNNFYGEYTNQKALKKLILDISSHYYIWNKLYKRSLFFDNNIRFYDMYFEDMATCLKLFYYSKKIVVLTKTLYNYTVRSTSILGNINSDKINDLIVALGIIRNFLERKNIYKKYKNYLWIYSQKTKIVCLQFICKMHSNSSNFKDFKKNIYSAISSIENFVSNNYVPDYSKEIPELISKIVQPKKTHKLV</sequence>
<dbReference type="InterPro" id="IPR029044">
    <property type="entry name" value="Nucleotide-diphossugar_trans"/>
</dbReference>
<name>A0AA48KZM3_9FIRM</name>
<dbReference type="InterPro" id="IPR001173">
    <property type="entry name" value="Glyco_trans_2-like"/>
</dbReference>
<dbReference type="PANTHER" id="PTHR22916">
    <property type="entry name" value="GLYCOSYLTRANSFERASE"/>
    <property type="match status" value="1"/>
</dbReference>
<dbReference type="Pfam" id="PF00535">
    <property type="entry name" value="Glycos_transf_2"/>
    <property type="match status" value="1"/>
</dbReference>
<gene>
    <name evidence="2" type="ORF">RsTaC01_0968</name>
</gene>
<dbReference type="CDD" id="cd00761">
    <property type="entry name" value="Glyco_tranf_GTA_type"/>
    <property type="match status" value="1"/>
</dbReference>
<dbReference type="GO" id="GO:0016758">
    <property type="term" value="F:hexosyltransferase activity"/>
    <property type="evidence" value="ECO:0007669"/>
    <property type="project" value="UniProtKB-ARBA"/>
</dbReference>
<protein>
    <submittedName>
        <fullName evidence="2">Glycosyltransferase group 2 family protein</fullName>
    </submittedName>
</protein>
<organism evidence="2">
    <name type="scientific">Candidatus Paraimprobicoccus trichonymphae</name>
    <dbReference type="NCBI Taxonomy" id="3033793"/>
    <lineage>
        <taxon>Bacteria</taxon>
        <taxon>Bacillati</taxon>
        <taxon>Bacillota</taxon>
        <taxon>Clostridia</taxon>
        <taxon>Candidatus Paraimprobicoccus</taxon>
    </lineage>
</organism>
<dbReference type="EMBL" id="AP027925">
    <property type="protein sequence ID" value="BED93027.1"/>
    <property type="molecule type" value="Genomic_DNA"/>
</dbReference>
<evidence type="ECO:0000313" key="2">
    <source>
        <dbReference type="EMBL" id="BED93027.1"/>
    </source>
</evidence>
<reference evidence="2" key="1">
    <citation type="journal article" date="2023" name="ISME J.">
        <title>Emergence of putative energy parasites within Clostridia revealed by genome analysis of a novel endosymbiotic clade.</title>
        <authorList>
            <person name="Takahashi K."/>
            <person name="Kuwahara H."/>
            <person name="Horikawa Y."/>
            <person name="Izawa K."/>
            <person name="Kato D."/>
            <person name="Inagaki T."/>
            <person name="Yuki M."/>
            <person name="Ohkuma M."/>
            <person name="Hongoh Y."/>
        </authorList>
    </citation>
    <scope>NUCLEOTIDE SEQUENCE</scope>
    <source>
        <strain evidence="2">RsTa-C01</strain>
    </source>
</reference>
<dbReference type="KEGG" id="ptrh:RsTaC01_0968"/>
<dbReference type="Proteomes" id="UP001335720">
    <property type="component" value="Chromosome"/>
</dbReference>
<dbReference type="SUPFAM" id="SSF53448">
    <property type="entry name" value="Nucleotide-diphospho-sugar transferases"/>
    <property type="match status" value="1"/>
</dbReference>
<accession>A0AA48KZM3</accession>
<evidence type="ECO:0000259" key="1">
    <source>
        <dbReference type="Pfam" id="PF00535"/>
    </source>
</evidence>
<dbReference type="AlphaFoldDB" id="A0AA48KZM3"/>
<dbReference type="Gene3D" id="3.90.550.10">
    <property type="entry name" value="Spore Coat Polysaccharide Biosynthesis Protein SpsA, Chain A"/>
    <property type="match status" value="1"/>
</dbReference>
<feature type="domain" description="Glycosyltransferase 2-like" evidence="1">
    <location>
        <begin position="3"/>
        <end position="155"/>
    </location>
</feature>
<proteinExistence type="predicted"/>